<dbReference type="PANTHER" id="PTHR11153:SF6">
    <property type="entry name" value="SIDEROFLEXIN-5"/>
    <property type="match status" value="1"/>
</dbReference>
<dbReference type="GO" id="GO:1990542">
    <property type="term" value="P:mitochondrial transmembrane transport"/>
    <property type="evidence" value="ECO:0007669"/>
    <property type="project" value="TreeGrafter"/>
</dbReference>
<comment type="caution">
    <text evidence="10">The sequence shown here is derived from an EMBL/GenBank/DDBJ whole genome shotgun (WGS) entry which is preliminary data.</text>
</comment>
<keyword evidence="11" id="KW-1185">Reference proteome</keyword>
<evidence type="ECO:0000256" key="5">
    <source>
        <dbReference type="ARBA" id="ARBA00022970"/>
    </source>
</evidence>
<evidence type="ECO:0000256" key="3">
    <source>
        <dbReference type="ARBA" id="ARBA00022448"/>
    </source>
</evidence>
<accession>S9UDL4</accession>
<reference evidence="10 11" key="1">
    <citation type="journal article" date="2013" name="PLoS ONE">
        <title>Predicting the Proteins of Angomonas deanei, Strigomonas culicis and Their Respective Endosymbionts Reveals New Aspects of the Trypanosomatidae Family.</title>
        <authorList>
            <person name="Motta M.C."/>
            <person name="Martins A.C."/>
            <person name="de Souza S.S."/>
            <person name="Catta-Preta C.M."/>
            <person name="Silva R."/>
            <person name="Klein C.C."/>
            <person name="de Almeida L.G."/>
            <person name="de Lima Cunha O."/>
            <person name="Ciapina L.P."/>
            <person name="Brocchi M."/>
            <person name="Colabardini A.C."/>
            <person name="de Araujo Lima B."/>
            <person name="Machado C.R."/>
            <person name="de Almeida Soares C.M."/>
            <person name="Probst C.M."/>
            <person name="de Menezes C.B."/>
            <person name="Thompson C.E."/>
            <person name="Bartholomeu D.C."/>
            <person name="Gradia D.F."/>
            <person name="Pavoni D.P."/>
            <person name="Grisard E.C."/>
            <person name="Fantinatti-Garboggini F."/>
            <person name="Marchini F.K."/>
            <person name="Rodrigues-Luiz G.F."/>
            <person name="Wagner G."/>
            <person name="Goldman G.H."/>
            <person name="Fietto J.L."/>
            <person name="Elias M.C."/>
            <person name="Goldman M.H."/>
            <person name="Sagot M.F."/>
            <person name="Pereira M."/>
            <person name="Stoco P.H."/>
            <person name="de Mendonca-Neto R.P."/>
            <person name="Teixeira S.M."/>
            <person name="Maciel T.E."/>
            <person name="de Oliveira Mendes T.A."/>
            <person name="Urmenyi T.P."/>
            <person name="de Souza W."/>
            <person name="Schenkman S."/>
            <person name="de Vasconcelos A.T."/>
        </authorList>
    </citation>
    <scope>NUCLEOTIDE SEQUENCE [LARGE SCALE GENOMIC DNA]</scope>
</reference>
<comment type="similarity">
    <text evidence="2 9">Belongs to the sideroflexin family.</text>
</comment>
<keyword evidence="8" id="KW-0472">Membrane</keyword>
<dbReference type="GO" id="GO:0005743">
    <property type="term" value="C:mitochondrial inner membrane"/>
    <property type="evidence" value="ECO:0007669"/>
    <property type="project" value="TreeGrafter"/>
</dbReference>
<evidence type="ECO:0000313" key="11">
    <source>
        <dbReference type="Proteomes" id="UP000015354"/>
    </source>
</evidence>
<proteinExistence type="inferred from homology"/>
<organism evidence="10 11">
    <name type="scientific">Strigomonas culicis</name>
    <dbReference type="NCBI Taxonomy" id="28005"/>
    <lineage>
        <taxon>Eukaryota</taxon>
        <taxon>Discoba</taxon>
        <taxon>Euglenozoa</taxon>
        <taxon>Kinetoplastea</taxon>
        <taxon>Metakinetoplastina</taxon>
        <taxon>Trypanosomatida</taxon>
        <taxon>Trypanosomatidae</taxon>
        <taxon>Strigomonadinae</taxon>
        <taxon>Strigomonas</taxon>
    </lineage>
</organism>
<evidence type="ECO:0000256" key="6">
    <source>
        <dbReference type="ARBA" id="ARBA00022989"/>
    </source>
</evidence>
<evidence type="ECO:0000256" key="2">
    <source>
        <dbReference type="ARBA" id="ARBA00005974"/>
    </source>
</evidence>
<evidence type="ECO:0000313" key="10">
    <source>
        <dbReference type="EMBL" id="EPY26829.1"/>
    </source>
</evidence>
<sequence length="325" mass="35360">MSVPPFSDATTKYDMSSFSGRLRYWCESLNPVLLLENERTLQKSQMLLDRWKGGDRGRLSDAELWDARRAVEQCVHPTTGEVIPAPYRMSMFLPLNYVLVPLMMAPSTLTSVPRTFGVQLFNQTFNAAVNYANRSSDKQPLSEIAKAYGAAVTVACGGSLAATAMLKRLPPGTTVATLIRGTVPFLAVSCAAVVNVACMRQSEWRAGGQGIRVKDEDGVVRGQSTAAGWDSLTKCGAARVMWNTPCMVLPTLLMLPLSRIAAIRARPYMTECALQIVGITAGVPPALAAFNVVQTIDAAQLEPQFQGLTRKDGSPVRQYTYYKGL</sequence>
<dbReference type="Pfam" id="PF03820">
    <property type="entry name" value="SFXNs"/>
    <property type="match status" value="1"/>
</dbReference>
<dbReference type="Proteomes" id="UP000015354">
    <property type="component" value="Unassembled WGS sequence"/>
</dbReference>
<gene>
    <name evidence="10" type="ORF">STCU_06058</name>
</gene>
<dbReference type="PANTHER" id="PTHR11153">
    <property type="entry name" value="SIDEROFLEXIN"/>
    <property type="match status" value="1"/>
</dbReference>
<dbReference type="GO" id="GO:0015075">
    <property type="term" value="F:monoatomic ion transmembrane transporter activity"/>
    <property type="evidence" value="ECO:0007669"/>
    <property type="project" value="InterPro"/>
</dbReference>
<evidence type="ECO:0000256" key="8">
    <source>
        <dbReference type="ARBA" id="ARBA00023136"/>
    </source>
</evidence>
<dbReference type="EMBL" id="ATMH01006058">
    <property type="protein sequence ID" value="EPY26829.1"/>
    <property type="molecule type" value="Genomic_DNA"/>
</dbReference>
<comment type="subcellular location">
    <subcellularLocation>
        <location evidence="1 9">Mitochondrion membrane</location>
        <topology evidence="1 9">Multi-pass membrane protein</topology>
    </subcellularLocation>
</comment>
<evidence type="ECO:0000256" key="4">
    <source>
        <dbReference type="ARBA" id="ARBA00022692"/>
    </source>
</evidence>
<keyword evidence="7 9" id="KW-0496">Mitochondrion</keyword>
<name>S9UDL4_9TRYP</name>
<protein>
    <recommendedName>
        <fullName evidence="9">Sidoreflexin</fullName>
    </recommendedName>
</protein>
<dbReference type="OrthoDB" id="6608471at2759"/>
<keyword evidence="3" id="KW-0813">Transport</keyword>
<evidence type="ECO:0000256" key="1">
    <source>
        <dbReference type="ARBA" id="ARBA00004225"/>
    </source>
</evidence>
<dbReference type="AlphaFoldDB" id="S9UDL4"/>
<dbReference type="NCBIfam" id="TIGR00798">
    <property type="entry name" value="mtc"/>
    <property type="match status" value="1"/>
</dbReference>
<keyword evidence="4" id="KW-0812">Transmembrane</keyword>
<evidence type="ECO:0000256" key="9">
    <source>
        <dbReference type="RuleBase" id="RU362000"/>
    </source>
</evidence>
<dbReference type="InterPro" id="IPR004686">
    <property type="entry name" value="Mtc"/>
</dbReference>
<keyword evidence="5" id="KW-0029">Amino-acid transport</keyword>
<keyword evidence="6" id="KW-1133">Transmembrane helix</keyword>
<dbReference type="GO" id="GO:0006865">
    <property type="term" value="P:amino acid transport"/>
    <property type="evidence" value="ECO:0007669"/>
    <property type="project" value="UniProtKB-KW"/>
</dbReference>
<evidence type="ECO:0000256" key="7">
    <source>
        <dbReference type="ARBA" id="ARBA00023128"/>
    </source>
</evidence>